<reference evidence="1" key="1">
    <citation type="journal article" date="2015" name="BMC Genomics">
        <title>Genome mining reveals unlocked bioactive potential of marine Gram-negative bacteria.</title>
        <authorList>
            <person name="Machado H."/>
            <person name="Sonnenschein E.C."/>
            <person name="Melchiorsen J."/>
            <person name="Gram L."/>
        </authorList>
    </citation>
    <scope>NUCLEOTIDE SEQUENCE</scope>
    <source>
        <strain evidence="1">S2052</strain>
    </source>
</reference>
<name>A0A837G340_9VIBR</name>
<dbReference type="InterPro" id="IPR007446">
    <property type="entry name" value="PilP"/>
</dbReference>
<accession>A0A837G340</accession>
<dbReference type="Pfam" id="PF04351">
    <property type="entry name" value="PilP"/>
    <property type="match status" value="1"/>
</dbReference>
<protein>
    <submittedName>
        <fullName evidence="1">Pilus assembly protein PilP</fullName>
    </submittedName>
</protein>
<organism evidence="1">
    <name type="scientific">Vibrio coralliilyticus</name>
    <dbReference type="NCBI Taxonomy" id="190893"/>
    <lineage>
        <taxon>Bacteria</taxon>
        <taxon>Pseudomonadati</taxon>
        <taxon>Pseudomonadota</taxon>
        <taxon>Gammaproteobacteria</taxon>
        <taxon>Vibrionales</taxon>
        <taxon>Vibrionaceae</taxon>
        <taxon>Vibrio</taxon>
    </lineage>
</organism>
<dbReference type="EMBL" id="JXXR01000027">
    <property type="protein sequence ID" value="KJY67450.1"/>
    <property type="molecule type" value="Genomic_DNA"/>
</dbReference>
<dbReference type="PROSITE" id="PS51257">
    <property type="entry name" value="PROKAR_LIPOPROTEIN"/>
    <property type="match status" value="1"/>
</dbReference>
<comment type="caution">
    <text evidence="1">The sequence shown here is derived from an EMBL/GenBank/DDBJ whole genome shotgun (WGS) entry which is preliminary data.</text>
</comment>
<dbReference type="RefSeq" id="WP_045987324.1">
    <property type="nucleotide sequence ID" value="NZ_CP063051.1"/>
</dbReference>
<sequence>MPTKFVMLFIILILLGCRANQQPLELLVPKAAQHQQDESTDFIPTIDQVHLRVVSNVQSERDPFALPESISHDHTEKLLCQLNPNVASKGELAGYPLQQLRLAGTMGKEREQTALIELPSGNIIKSKLGHSIGVNKGTITSISSDVIQIREIVKDHQGCWTARSVRLAMN</sequence>
<evidence type="ECO:0000313" key="1">
    <source>
        <dbReference type="EMBL" id="KJY67450.1"/>
    </source>
</evidence>
<dbReference type="AlphaFoldDB" id="A0A837G340"/>
<dbReference type="Gene3D" id="2.30.30.830">
    <property type="match status" value="1"/>
</dbReference>
<proteinExistence type="predicted"/>
<gene>
    <name evidence="1" type="ORF">TW71_22405</name>
</gene>